<dbReference type="AlphaFoldDB" id="A0A3E4LNG1"/>
<evidence type="ECO:0000256" key="1">
    <source>
        <dbReference type="SAM" id="Phobius"/>
    </source>
</evidence>
<dbReference type="Proteomes" id="UP000260793">
    <property type="component" value="Unassembled WGS sequence"/>
</dbReference>
<proteinExistence type="predicted"/>
<gene>
    <name evidence="2" type="ORF">DXD17_09135</name>
</gene>
<comment type="caution">
    <text evidence="2">The sequence shown here is derived from an EMBL/GenBank/DDBJ whole genome shotgun (WGS) entry which is preliminary data.</text>
</comment>
<name>A0A3E4LNG1_9FIRM</name>
<accession>A0A3E4LNG1</accession>
<evidence type="ECO:0000313" key="2">
    <source>
        <dbReference type="EMBL" id="RGK39001.1"/>
    </source>
</evidence>
<keyword evidence="1" id="KW-1133">Transmembrane helix</keyword>
<feature type="transmembrane region" description="Helical" evidence="1">
    <location>
        <begin position="171"/>
        <end position="191"/>
    </location>
</feature>
<sequence>MKTAKQKKQEALENTINEDITAIDEAISSDDEAQMKHIHMMIDGKYSAVISNIGQSAYGYIEKYGFNYELIGKESLVHNLYLMKAKLQGYLCYFPTKAVEAVPQNNFSVNVSNINEINIMLSFEQAKQQIEDMPGLTDADTEEIKSKIDDLENIYKESISKKKKWEKVKPILSFAIDKGADVAIAIMSLLLQMKLGM</sequence>
<reference evidence="2 3" key="1">
    <citation type="submission" date="2018-08" db="EMBL/GenBank/DDBJ databases">
        <title>A genome reference for cultivated species of the human gut microbiota.</title>
        <authorList>
            <person name="Zou Y."/>
            <person name="Xue W."/>
            <person name="Luo G."/>
        </authorList>
    </citation>
    <scope>NUCLEOTIDE SEQUENCE [LARGE SCALE GENOMIC DNA]</scope>
    <source>
        <strain evidence="2 3">TF11-7</strain>
    </source>
</reference>
<keyword evidence="1" id="KW-0472">Membrane</keyword>
<dbReference type="EMBL" id="QSQN01000022">
    <property type="protein sequence ID" value="RGK39001.1"/>
    <property type="molecule type" value="Genomic_DNA"/>
</dbReference>
<evidence type="ECO:0000313" key="3">
    <source>
        <dbReference type="Proteomes" id="UP000260793"/>
    </source>
</evidence>
<organism evidence="2 3">
    <name type="scientific">[Ruminococcus] lactaris</name>
    <dbReference type="NCBI Taxonomy" id="46228"/>
    <lineage>
        <taxon>Bacteria</taxon>
        <taxon>Bacillati</taxon>
        <taxon>Bacillota</taxon>
        <taxon>Clostridia</taxon>
        <taxon>Lachnospirales</taxon>
        <taxon>Lachnospiraceae</taxon>
        <taxon>Mediterraneibacter</taxon>
    </lineage>
</organism>
<protein>
    <submittedName>
        <fullName evidence="2">Uncharacterized protein</fullName>
    </submittedName>
</protein>
<keyword evidence="1" id="KW-0812">Transmembrane</keyword>